<dbReference type="AlphaFoldDB" id="A0ABD5Y9V7"/>
<evidence type="ECO:0000313" key="3">
    <source>
        <dbReference type="Proteomes" id="UP001596390"/>
    </source>
</evidence>
<dbReference type="Pfam" id="PF18545">
    <property type="entry name" value="HalOD1"/>
    <property type="match status" value="1"/>
</dbReference>
<feature type="domain" description="Halobacterial output" evidence="1">
    <location>
        <begin position="23"/>
        <end position="94"/>
    </location>
</feature>
<proteinExistence type="predicted"/>
<evidence type="ECO:0000259" key="1">
    <source>
        <dbReference type="Pfam" id="PF18545"/>
    </source>
</evidence>
<dbReference type="RefSeq" id="WP_267662675.1">
    <property type="nucleotide sequence ID" value="NZ_JAODIX010000007.1"/>
</dbReference>
<dbReference type="EMBL" id="JBHSZZ010000007">
    <property type="protein sequence ID" value="MFC7185692.1"/>
    <property type="molecule type" value="Genomic_DNA"/>
</dbReference>
<reference evidence="2 3" key="1">
    <citation type="journal article" date="2019" name="Int. J. Syst. Evol. Microbiol.">
        <title>The Global Catalogue of Microorganisms (GCM) 10K type strain sequencing project: providing services to taxonomists for standard genome sequencing and annotation.</title>
        <authorList>
            <consortium name="The Broad Institute Genomics Platform"/>
            <consortium name="The Broad Institute Genome Sequencing Center for Infectious Disease"/>
            <person name="Wu L."/>
            <person name="Ma J."/>
        </authorList>
    </citation>
    <scope>NUCLEOTIDE SEQUENCE [LARGE SCALE GENOMIC DNA]</scope>
    <source>
        <strain evidence="2 3">Q85</strain>
    </source>
</reference>
<evidence type="ECO:0000313" key="2">
    <source>
        <dbReference type="EMBL" id="MFC7185692.1"/>
    </source>
</evidence>
<dbReference type="Proteomes" id="UP001596390">
    <property type="component" value="Unassembled WGS sequence"/>
</dbReference>
<comment type="caution">
    <text evidence="2">The sequence shown here is derived from an EMBL/GenBank/DDBJ whole genome shotgun (WGS) entry which is preliminary data.</text>
</comment>
<keyword evidence="3" id="KW-1185">Reference proteome</keyword>
<gene>
    <name evidence="2" type="ORF">ACFQMK_02030</name>
</gene>
<protein>
    <submittedName>
        <fullName evidence="2">HalOD1 output domain-containing protein</fullName>
    </submittedName>
</protein>
<sequence>MNIKTNWHEDAPVHNVNLDDATDRSASYAVVTSIADLTDRDPDDLEPLWDSVDPDALDTFVAHANESSTPYRLTFRYEGYAVEIAENGRLQLTPGGEAVSTASV</sequence>
<dbReference type="InterPro" id="IPR040624">
    <property type="entry name" value="HalOD1"/>
</dbReference>
<organism evidence="2 3">
    <name type="scientific">Halorubrum yunnanense</name>
    <dbReference type="NCBI Taxonomy" id="1526162"/>
    <lineage>
        <taxon>Archaea</taxon>
        <taxon>Methanobacteriati</taxon>
        <taxon>Methanobacteriota</taxon>
        <taxon>Stenosarchaea group</taxon>
        <taxon>Halobacteria</taxon>
        <taxon>Halobacteriales</taxon>
        <taxon>Haloferacaceae</taxon>
        <taxon>Halorubrum</taxon>
    </lineage>
</organism>
<name>A0ABD5Y9V7_9EURY</name>
<accession>A0ABD5Y9V7</accession>